<evidence type="ECO:0000313" key="4">
    <source>
        <dbReference type="Proteomes" id="UP000298663"/>
    </source>
</evidence>
<dbReference type="InterPro" id="IPR033121">
    <property type="entry name" value="PEPTIDASE_A1"/>
</dbReference>
<dbReference type="Proteomes" id="UP000298663">
    <property type="component" value="Unassembled WGS sequence"/>
</dbReference>
<sequence>MDKVKVRLKQKTSFTVPSQTLAIADFADRQIKGQPIDDVFGAAQPSMAVRAVVPSIQNIFDQLDQQLFTVYLEHRGFGYRRKRGGRVTFGAIDESSYNNLDINSVPLSETAH</sequence>
<comment type="caution">
    <text evidence="3">The sequence shown here is derived from an EMBL/GenBank/DDBJ whole genome shotgun (WGS) entry which is preliminary data.</text>
</comment>
<dbReference type="InterPro" id="IPR021109">
    <property type="entry name" value="Peptidase_aspartic_dom_sf"/>
</dbReference>
<keyword evidence="4" id="KW-1185">Reference proteome</keyword>
<dbReference type="STRING" id="34508.A0A4U5NV27"/>
<protein>
    <recommendedName>
        <fullName evidence="2">Peptidase A1 domain-containing protein</fullName>
    </recommendedName>
</protein>
<dbReference type="SUPFAM" id="SSF50630">
    <property type="entry name" value="Acid proteases"/>
    <property type="match status" value="1"/>
</dbReference>
<organism evidence="3 4">
    <name type="scientific">Steinernema carpocapsae</name>
    <name type="common">Entomopathogenic nematode</name>
    <dbReference type="NCBI Taxonomy" id="34508"/>
    <lineage>
        <taxon>Eukaryota</taxon>
        <taxon>Metazoa</taxon>
        <taxon>Ecdysozoa</taxon>
        <taxon>Nematoda</taxon>
        <taxon>Chromadorea</taxon>
        <taxon>Rhabditida</taxon>
        <taxon>Tylenchina</taxon>
        <taxon>Panagrolaimomorpha</taxon>
        <taxon>Strongyloidoidea</taxon>
        <taxon>Steinernematidae</taxon>
        <taxon>Steinernema</taxon>
    </lineage>
</organism>
<dbReference type="GO" id="GO:0004190">
    <property type="term" value="F:aspartic-type endopeptidase activity"/>
    <property type="evidence" value="ECO:0007669"/>
    <property type="project" value="InterPro"/>
</dbReference>
<dbReference type="GO" id="GO:0006508">
    <property type="term" value="P:proteolysis"/>
    <property type="evidence" value="ECO:0007669"/>
    <property type="project" value="InterPro"/>
</dbReference>
<dbReference type="GO" id="GO:0005764">
    <property type="term" value="C:lysosome"/>
    <property type="evidence" value="ECO:0007669"/>
    <property type="project" value="TreeGrafter"/>
</dbReference>
<dbReference type="PANTHER" id="PTHR47966:SF8">
    <property type="entry name" value="ASPARTIC PROTEASE 1-RELATED"/>
    <property type="match status" value="1"/>
</dbReference>
<reference evidence="3 4" key="2">
    <citation type="journal article" date="2019" name="G3 (Bethesda)">
        <title>Hybrid Assembly of the Genome of the Entomopathogenic Nematode Steinernema carpocapsae Identifies the X-Chromosome.</title>
        <authorList>
            <person name="Serra L."/>
            <person name="Macchietto M."/>
            <person name="Macias-Munoz A."/>
            <person name="McGill C.J."/>
            <person name="Rodriguez I.M."/>
            <person name="Rodriguez B."/>
            <person name="Murad R."/>
            <person name="Mortazavi A."/>
        </authorList>
    </citation>
    <scope>NUCLEOTIDE SEQUENCE [LARGE SCALE GENOMIC DNA]</scope>
    <source>
        <strain evidence="3 4">ALL</strain>
    </source>
</reference>
<proteinExistence type="inferred from homology"/>
<accession>A0A4U5NV27</accession>
<dbReference type="InterPro" id="IPR001461">
    <property type="entry name" value="Aspartic_peptidase_A1"/>
</dbReference>
<feature type="domain" description="Peptidase A1" evidence="2">
    <location>
        <begin position="14"/>
        <end position="109"/>
    </location>
</feature>
<name>A0A4U5NV27_STECR</name>
<gene>
    <name evidence="3" type="ORF">L596_011675</name>
</gene>
<dbReference type="EMBL" id="AZBU02000003">
    <property type="protein sequence ID" value="TKR87246.1"/>
    <property type="molecule type" value="Genomic_DNA"/>
</dbReference>
<evidence type="ECO:0000313" key="3">
    <source>
        <dbReference type="EMBL" id="TKR87246.1"/>
    </source>
</evidence>
<comment type="similarity">
    <text evidence="1">Belongs to the peptidase A1 family.</text>
</comment>
<dbReference type="PANTHER" id="PTHR47966">
    <property type="entry name" value="BETA-SITE APP-CLEAVING ENZYME, ISOFORM A-RELATED"/>
    <property type="match status" value="1"/>
</dbReference>
<reference evidence="3 4" key="1">
    <citation type="journal article" date="2015" name="Genome Biol.">
        <title>Comparative genomics of Steinernema reveals deeply conserved gene regulatory networks.</title>
        <authorList>
            <person name="Dillman A.R."/>
            <person name="Macchietto M."/>
            <person name="Porter C.F."/>
            <person name="Rogers A."/>
            <person name="Williams B."/>
            <person name="Antoshechkin I."/>
            <person name="Lee M.M."/>
            <person name="Goodwin Z."/>
            <person name="Lu X."/>
            <person name="Lewis E.E."/>
            <person name="Goodrich-Blair H."/>
            <person name="Stock S.P."/>
            <person name="Adams B.J."/>
            <person name="Sternberg P.W."/>
            <person name="Mortazavi A."/>
        </authorList>
    </citation>
    <scope>NUCLEOTIDE SEQUENCE [LARGE SCALE GENOMIC DNA]</scope>
    <source>
        <strain evidence="3 4">ALL</strain>
    </source>
</reference>
<evidence type="ECO:0000256" key="1">
    <source>
        <dbReference type="ARBA" id="ARBA00007447"/>
    </source>
</evidence>
<dbReference type="Gene3D" id="2.40.70.10">
    <property type="entry name" value="Acid Proteases"/>
    <property type="match status" value="1"/>
</dbReference>
<dbReference type="Pfam" id="PF00026">
    <property type="entry name" value="Asp"/>
    <property type="match status" value="1"/>
</dbReference>
<evidence type="ECO:0000259" key="2">
    <source>
        <dbReference type="Pfam" id="PF00026"/>
    </source>
</evidence>
<dbReference type="AlphaFoldDB" id="A0A4U5NV27"/>